<dbReference type="STRING" id="1449350.OCH239_10835"/>
<accession>X7EBU5</accession>
<comment type="caution">
    <text evidence="2">The sequence shown here is derived from an EMBL/GenBank/DDBJ whole genome shotgun (WGS) entry which is preliminary data.</text>
</comment>
<dbReference type="OrthoDB" id="9794834at2"/>
<dbReference type="EMBL" id="JALZ01000029">
    <property type="protein sequence ID" value="ETX13330.1"/>
    <property type="molecule type" value="Genomic_DNA"/>
</dbReference>
<dbReference type="AlphaFoldDB" id="X7EBU5"/>
<dbReference type="Proteomes" id="UP000022447">
    <property type="component" value="Unassembled WGS sequence"/>
</dbReference>
<sequence>MGYDIVSPIPTRATRAANETFAEKTRREVGLETGFDLGRLCEINRGRVQMVGPLDEVQGRALDIAPDGAFTVYRSSLRSSLGNHMIIARELGHVLLHWPKVRAAHPGAGMYVPCQSDDEAMLRCKWEATWFARAFLMPEAEFREAWERGGLEHTRAFFAVTAERARERAAQLGIESVPEPCPHT</sequence>
<gene>
    <name evidence="2" type="ORF">OCH239_10835</name>
</gene>
<protein>
    <recommendedName>
        <fullName evidence="1">IrrE N-terminal-like domain-containing protein</fullName>
    </recommendedName>
</protein>
<dbReference type="InterPro" id="IPR010359">
    <property type="entry name" value="IrrE_HExxH"/>
</dbReference>
<organism evidence="2 3">
    <name type="scientific">Roseivivax halodurans JCM 10272</name>
    <dbReference type="NCBI Taxonomy" id="1449350"/>
    <lineage>
        <taxon>Bacteria</taxon>
        <taxon>Pseudomonadati</taxon>
        <taxon>Pseudomonadota</taxon>
        <taxon>Alphaproteobacteria</taxon>
        <taxon>Rhodobacterales</taxon>
        <taxon>Roseobacteraceae</taxon>
        <taxon>Roseivivax</taxon>
    </lineage>
</organism>
<evidence type="ECO:0000313" key="3">
    <source>
        <dbReference type="Proteomes" id="UP000022447"/>
    </source>
</evidence>
<proteinExistence type="predicted"/>
<reference evidence="2 3" key="1">
    <citation type="submission" date="2014-01" db="EMBL/GenBank/DDBJ databases">
        <title>Roseivivax halodurans JCM 10272 Genome Sequencing.</title>
        <authorList>
            <person name="Lai Q."/>
            <person name="Li G."/>
            <person name="Shao Z."/>
        </authorList>
    </citation>
    <scope>NUCLEOTIDE SEQUENCE [LARGE SCALE GENOMIC DNA]</scope>
    <source>
        <strain evidence="2 3">JCM 10272</strain>
    </source>
</reference>
<dbReference type="eggNOG" id="COG2856">
    <property type="taxonomic scope" value="Bacteria"/>
</dbReference>
<dbReference type="Pfam" id="PF06114">
    <property type="entry name" value="Peptidase_M78"/>
    <property type="match status" value="1"/>
</dbReference>
<evidence type="ECO:0000259" key="1">
    <source>
        <dbReference type="Pfam" id="PF06114"/>
    </source>
</evidence>
<dbReference type="RefSeq" id="WP_051489560.1">
    <property type="nucleotide sequence ID" value="NZ_JALZ01000029.1"/>
</dbReference>
<keyword evidence="3" id="KW-1185">Reference proteome</keyword>
<name>X7EBU5_9RHOB</name>
<evidence type="ECO:0000313" key="2">
    <source>
        <dbReference type="EMBL" id="ETX13330.1"/>
    </source>
</evidence>
<feature type="domain" description="IrrE N-terminal-like" evidence="1">
    <location>
        <begin position="86"/>
        <end position="168"/>
    </location>
</feature>